<proteinExistence type="predicted"/>
<feature type="transmembrane region" description="Helical" evidence="1">
    <location>
        <begin position="167"/>
        <end position="186"/>
    </location>
</feature>
<evidence type="ECO:0000313" key="2">
    <source>
        <dbReference type="EMBL" id="QDF59355.1"/>
    </source>
</evidence>
<reference evidence="2" key="1">
    <citation type="journal article" date="2019" name="J. Antimicrob. Chemother.">
        <title>Transfer dynamics of Tn6648, a composite integrative conjugative element generated by tandem accretion of Tn5801 and Tn6647 in Enterococcus faecalis.</title>
        <authorList>
            <person name="Leon-Sampedro R."/>
            <person name="Fernandez-de-Bobadilla M.D."/>
            <person name="San Millan A."/>
            <person name="Baquero F."/>
            <person name="Coque T.M."/>
        </authorList>
    </citation>
    <scope>NUCLEOTIDE SEQUENCE</scope>
    <source>
        <strain evidence="2">JH2-2</strain>
    </source>
</reference>
<keyword evidence="1" id="KW-1133">Transmembrane helix</keyword>
<keyword evidence="1" id="KW-0472">Membrane</keyword>
<keyword evidence="1" id="KW-0812">Transmembrane</keyword>
<feature type="transmembrane region" description="Helical" evidence="1">
    <location>
        <begin position="16"/>
        <end position="34"/>
    </location>
</feature>
<dbReference type="Pfam" id="PF12730">
    <property type="entry name" value="ABC2_membrane_4"/>
    <property type="match status" value="1"/>
</dbReference>
<organism evidence="2">
    <name type="scientific">Enterococcus faecalis</name>
    <name type="common">Streptococcus faecalis</name>
    <dbReference type="NCBI Taxonomy" id="1351"/>
    <lineage>
        <taxon>Bacteria</taxon>
        <taxon>Bacillati</taxon>
        <taxon>Bacillota</taxon>
        <taxon>Bacilli</taxon>
        <taxon>Lactobacillales</taxon>
        <taxon>Enterococcaceae</taxon>
        <taxon>Enterococcus</taxon>
    </lineage>
</organism>
<accession>A0A4Y6HSL6</accession>
<feature type="transmembrane region" description="Helical" evidence="1">
    <location>
        <begin position="54"/>
        <end position="73"/>
    </location>
</feature>
<name>A0A4Y6HSL6_ENTFL</name>
<protein>
    <recommendedName>
        <fullName evidence="3">ABC transporter permease</fullName>
    </recommendedName>
</protein>
<evidence type="ECO:0000256" key="1">
    <source>
        <dbReference type="SAM" id="Phobius"/>
    </source>
</evidence>
<dbReference type="PANTHER" id="PTHR37305:SF1">
    <property type="entry name" value="MEMBRANE PROTEIN"/>
    <property type="match status" value="1"/>
</dbReference>
<dbReference type="PANTHER" id="PTHR37305">
    <property type="entry name" value="INTEGRAL MEMBRANE PROTEIN-RELATED"/>
    <property type="match status" value="1"/>
</dbReference>
<feature type="transmembrane region" description="Helical" evidence="1">
    <location>
        <begin position="139"/>
        <end position="160"/>
    </location>
</feature>
<dbReference type="RefSeq" id="WP_010774044.1">
    <property type="nucleotide sequence ID" value="NZ_AP026714.1"/>
</dbReference>
<feature type="transmembrane region" description="Helical" evidence="1">
    <location>
        <begin position="215"/>
        <end position="233"/>
    </location>
</feature>
<dbReference type="EMBL" id="MK590022">
    <property type="protein sequence ID" value="QDF59355.1"/>
    <property type="molecule type" value="Genomic_DNA"/>
</dbReference>
<sequence>MFQLIITEFIKLKRQSIIWIGIIAVFISAILAAFQSNSNEGDVTYEVFYNNVIWNNFSLAFPFMIVLIGGYLINREYTDQTLKTMLTVPVSFRKMLIGKMIVIGILSLLFGIASFIISILLSMIFGFGGFSAPILFKALYQITAIGFFNYLAVLPIIAYFSRKKDSFFAGVGLAFFYGVCGIFAAGRNLNDVYPITSGLGLTQYTNIDLSATNPIIGISSLMLMIFLTALLIFKSPKYEKVMAGSEKKTRRKEKRKKA</sequence>
<gene>
    <name evidence="2" type="ORF">POJLOBNM_00007</name>
</gene>
<feature type="transmembrane region" description="Helical" evidence="1">
    <location>
        <begin position="101"/>
        <end position="127"/>
    </location>
</feature>
<dbReference type="AlphaFoldDB" id="A0A4Y6HSL6"/>
<evidence type="ECO:0008006" key="3">
    <source>
        <dbReference type="Google" id="ProtNLM"/>
    </source>
</evidence>